<keyword evidence="9" id="KW-1185">Reference proteome</keyword>
<protein>
    <submittedName>
        <fullName evidence="8">Cytochrome b561 family protein</fullName>
    </submittedName>
</protein>
<name>G4QHP6_GLANF</name>
<organism evidence="8 9">
    <name type="scientific">Glaciecola nitratireducens (strain JCM 12485 / KCTC 12276 / FR1064)</name>
    <dbReference type="NCBI Taxonomy" id="1085623"/>
    <lineage>
        <taxon>Bacteria</taxon>
        <taxon>Pseudomonadati</taxon>
        <taxon>Pseudomonadota</taxon>
        <taxon>Gammaproteobacteria</taxon>
        <taxon>Alteromonadales</taxon>
        <taxon>Alteromonadaceae</taxon>
        <taxon>Brumicola</taxon>
    </lineage>
</organism>
<keyword evidence="2" id="KW-1003">Cell membrane</keyword>
<sequence length="229" mass="26479">MQQLYIWDFPTRLFHWLLVIAISSQYITAELLDDAIQWHFYGGYFILGLLIFRVLWGFWGAYYAKFSHFIVSPQSAWRYSRTFTSPDYKPSVGHNPLGAYSIIFILTVLLTQSISGLFISDDIFHNGPYYNAVGEETQNVMNWIHHQGFNAVWLFLGLHIGAMLVYKFAKKQNLVISMITGYKQHKNALSTTPTKNHWIKFVIFSCLSALVVYLVVVTFAPAVADDFYY</sequence>
<feature type="domain" description="Cytochrome b561 bacterial/Ni-hydrogenase" evidence="7">
    <location>
        <begin position="7"/>
        <end position="181"/>
    </location>
</feature>
<keyword evidence="4 6" id="KW-1133">Transmembrane helix</keyword>
<reference evidence="8 9" key="1">
    <citation type="journal article" date="2011" name="J. Bacteriol.">
        <title>Complete genome sequence of seawater bacterium Glaciecola nitratireducens FR1064T.</title>
        <authorList>
            <person name="Bian F."/>
            <person name="Qin Q.L."/>
            <person name="Xie B.B."/>
            <person name="Shu Y.L."/>
            <person name="Zhang X.Y."/>
            <person name="Yu Y."/>
            <person name="Chen B."/>
            <person name="Chen X.L."/>
            <person name="Zhou B.C."/>
            <person name="Zhang Y.Z."/>
        </authorList>
    </citation>
    <scope>NUCLEOTIDE SEQUENCE [LARGE SCALE GENOMIC DNA]</scope>
    <source>
        <strain evidence="9">JCM 12485 / KCTC 12276 / FR1064</strain>
    </source>
</reference>
<gene>
    <name evidence="8" type="ordered locus">GNIT_2170</name>
</gene>
<dbReference type="KEGG" id="gni:GNIT_2170"/>
<feature type="transmembrane region" description="Helical" evidence="6">
    <location>
        <begin position="201"/>
        <end position="224"/>
    </location>
</feature>
<feature type="transmembrane region" description="Helical" evidence="6">
    <location>
        <begin position="41"/>
        <end position="64"/>
    </location>
</feature>
<dbReference type="Proteomes" id="UP000009282">
    <property type="component" value="Chromosome"/>
</dbReference>
<keyword evidence="3 6" id="KW-0812">Transmembrane</keyword>
<dbReference type="Gene3D" id="1.20.950.20">
    <property type="entry name" value="Transmembrane di-heme cytochromes, Chain C"/>
    <property type="match status" value="1"/>
</dbReference>
<dbReference type="RefSeq" id="WP_014109146.1">
    <property type="nucleotide sequence ID" value="NC_016041.1"/>
</dbReference>
<evidence type="ECO:0000256" key="5">
    <source>
        <dbReference type="ARBA" id="ARBA00023136"/>
    </source>
</evidence>
<evidence type="ECO:0000256" key="3">
    <source>
        <dbReference type="ARBA" id="ARBA00022692"/>
    </source>
</evidence>
<dbReference type="InterPro" id="IPR011577">
    <property type="entry name" value="Cyt_b561_bac/Ni-Hgenase"/>
</dbReference>
<evidence type="ECO:0000259" key="7">
    <source>
        <dbReference type="Pfam" id="PF01292"/>
    </source>
</evidence>
<evidence type="ECO:0000313" key="8">
    <source>
        <dbReference type="EMBL" id="AEP30273.1"/>
    </source>
</evidence>
<dbReference type="GO" id="GO:0005886">
    <property type="term" value="C:plasma membrane"/>
    <property type="evidence" value="ECO:0007669"/>
    <property type="project" value="UniProtKB-SubCell"/>
</dbReference>
<feature type="transmembrane region" description="Helical" evidence="6">
    <location>
        <begin position="12"/>
        <end position="29"/>
    </location>
</feature>
<dbReference type="EMBL" id="CP003060">
    <property type="protein sequence ID" value="AEP30273.1"/>
    <property type="molecule type" value="Genomic_DNA"/>
</dbReference>
<feature type="transmembrane region" description="Helical" evidence="6">
    <location>
        <begin position="97"/>
        <end position="119"/>
    </location>
</feature>
<dbReference type="GO" id="GO:0022904">
    <property type="term" value="P:respiratory electron transport chain"/>
    <property type="evidence" value="ECO:0007669"/>
    <property type="project" value="InterPro"/>
</dbReference>
<dbReference type="OrthoDB" id="196472at2"/>
<dbReference type="InterPro" id="IPR051542">
    <property type="entry name" value="Hydrogenase_cytochrome"/>
</dbReference>
<keyword evidence="5 6" id="KW-0472">Membrane</keyword>
<evidence type="ECO:0000256" key="6">
    <source>
        <dbReference type="SAM" id="Phobius"/>
    </source>
</evidence>
<dbReference type="HOGENOM" id="CLU_078451_0_0_6"/>
<comment type="subcellular location">
    <subcellularLocation>
        <location evidence="1">Cell membrane</location>
        <topology evidence="1">Multi-pass membrane protein</topology>
    </subcellularLocation>
</comment>
<dbReference type="PANTHER" id="PTHR30485:SF2">
    <property type="entry name" value="BLL0597 PROTEIN"/>
    <property type="match status" value="1"/>
</dbReference>
<dbReference type="AlphaFoldDB" id="G4QHP6"/>
<dbReference type="GO" id="GO:0020037">
    <property type="term" value="F:heme binding"/>
    <property type="evidence" value="ECO:0007669"/>
    <property type="project" value="TreeGrafter"/>
</dbReference>
<proteinExistence type="predicted"/>
<evidence type="ECO:0000256" key="4">
    <source>
        <dbReference type="ARBA" id="ARBA00022989"/>
    </source>
</evidence>
<dbReference type="SUPFAM" id="SSF81342">
    <property type="entry name" value="Transmembrane di-heme cytochromes"/>
    <property type="match status" value="1"/>
</dbReference>
<dbReference type="GO" id="GO:0009055">
    <property type="term" value="F:electron transfer activity"/>
    <property type="evidence" value="ECO:0007669"/>
    <property type="project" value="InterPro"/>
</dbReference>
<dbReference type="InterPro" id="IPR016174">
    <property type="entry name" value="Di-haem_cyt_TM"/>
</dbReference>
<evidence type="ECO:0000256" key="1">
    <source>
        <dbReference type="ARBA" id="ARBA00004651"/>
    </source>
</evidence>
<accession>G4QHP6</accession>
<evidence type="ECO:0000313" key="9">
    <source>
        <dbReference type="Proteomes" id="UP000009282"/>
    </source>
</evidence>
<evidence type="ECO:0000256" key="2">
    <source>
        <dbReference type="ARBA" id="ARBA00022475"/>
    </source>
</evidence>
<dbReference type="Pfam" id="PF01292">
    <property type="entry name" value="Ni_hydr_CYTB"/>
    <property type="match status" value="1"/>
</dbReference>
<dbReference type="PANTHER" id="PTHR30485">
    <property type="entry name" value="NI/FE-HYDROGENASE 1 B-TYPE CYTOCHROME SUBUNIT"/>
    <property type="match status" value="1"/>
</dbReference>
<dbReference type="STRING" id="1085623.GNIT_2170"/>
<dbReference type="eggNOG" id="COG3658">
    <property type="taxonomic scope" value="Bacteria"/>
</dbReference>
<feature type="transmembrane region" description="Helical" evidence="6">
    <location>
        <begin position="151"/>
        <end position="169"/>
    </location>
</feature>